<dbReference type="AlphaFoldDB" id="A0AAW2H5S9"/>
<dbReference type="Proteomes" id="UP001430953">
    <property type="component" value="Unassembled WGS sequence"/>
</dbReference>
<evidence type="ECO:0000313" key="1">
    <source>
        <dbReference type="EMBL" id="KAL0134758.1"/>
    </source>
</evidence>
<organism evidence="1 2">
    <name type="scientific">Cardiocondyla obscurior</name>
    <dbReference type="NCBI Taxonomy" id="286306"/>
    <lineage>
        <taxon>Eukaryota</taxon>
        <taxon>Metazoa</taxon>
        <taxon>Ecdysozoa</taxon>
        <taxon>Arthropoda</taxon>
        <taxon>Hexapoda</taxon>
        <taxon>Insecta</taxon>
        <taxon>Pterygota</taxon>
        <taxon>Neoptera</taxon>
        <taxon>Endopterygota</taxon>
        <taxon>Hymenoptera</taxon>
        <taxon>Apocrita</taxon>
        <taxon>Aculeata</taxon>
        <taxon>Formicoidea</taxon>
        <taxon>Formicidae</taxon>
        <taxon>Myrmicinae</taxon>
        <taxon>Cardiocondyla</taxon>
    </lineage>
</organism>
<dbReference type="EMBL" id="JADYXP020000001">
    <property type="protein sequence ID" value="KAL0134758.1"/>
    <property type="molecule type" value="Genomic_DNA"/>
</dbReference>
<accession>A0AAW2H5S9</accession>
<evidence type="ECO:0000313" key="2">
    <source>
        <dbReference type="Proteomes" id="UP001430953"/>
    </source>
</evidence>
<protein>
    <recommendedName>
        <fullName evidence="3">Ribosomal protein S14</fullName>
    </recommendedName>
</protein>
<keyword evidence="2" id="KW-1185">Reference proteome</keyword>
<evidence type="ECO:0008006" key="3">
    <source>
        <dbReference type="Google" id="ProtNLM"/>
    </source>
</evidence>
<gene>
    <name evidence="1" type="ORF">PUN28_001494</name>
</gene>
<sequence length="112" mass="13802">MEREKEDREFRDRKKDLYRRKRFPRLISMRRHTSCSCNPECTHSENILYEPVNNQSLNLRLTVKTSKTKNLHYNFYINYYCTKNFLLSLNISPPIHCNRWFKFIGRTSFCLW</sequence>
<comment type="caution">
    <text evidence="1">The sequence shown here is derived from an EMBL/GenBank/DDBJ whole genome shotgun (WGS) entry which is preliminary data.</text>
</comment>
<proteinExistence type="predicted"/>
<reference evidence="1 2" key="1">
    <citation type="submission" date="2023-03" db="EMBL/GenBank/DDBJ databases">
        <title>High recombination rates correlate with genetic variation in Cardiocondyla obscurior ants.</title>
        <authorList>
            <person name="Errbii M."/>
        </authorList>
    </citation>
    <scope>NUCLEOTIDE SEQUENCE [LARGE SCALE GENOMIC DNA]</scope>
    <source>
        <strain evidence="1">Alpha-2009</strain>
        <tissue evidence="1">Whole body</tissue>
    </source>
</reference>
<name>A0AAW2H5S9_9HYME</name>